<reference evidence="2" key="1">
    <citation type="submission" date="2024-01" db="EMBL/GenBank/DDBJ databases">
        <authorList>
            <person name="Webb A."/>
        </authorList>
    </citation>
    <scope>NUCLEOTIDE SEQUENCE</scope>
    <source>
        <strain evidence="2">Pm1</strain>
    </source>
</reference>
<dbReference type="EMBL" id="CAKLBY020000339">
    <property type="protein sequence ID" value="CAK7945863.1"/>
    <property type="molecule type" value="Genomic_DNA"/>
</dbReference>
<evidence type="ECO:0000313" key="2">
    <source>
        <dbReference type="EMBL" id="CAK7945863.1"/>
    </source>
</evidence>
<evidence type="ECO:0000313" key="1">
    <source>
        <dbReference type="EMBL" id="CAK7933943.1"/>
    </source>
</evidence>
<gene>
    <name evidence="1" type="ORF">PM001_LOCUS19093</name>
    <name evidence="2" type="ORF">PM001_LOCUS31013</name>
</gene>
<evidence type="ECO:0000313" key="3">
    <source>
        <dbReference type="Proteomes" id="UP001162060"/>
    </source>
</evidence>
<dbReference type="AlphaFoldDB" id="A0AAV1VII7"/>
<proteinExistence type="predicted"/>
<dbReference type="EMBL" id="CAKLBY020000197">
    <property type="protein sequence ID" value="CAK7933943.1"/>
    <property type="molecule type" value="Genomic_DNA"/>
</dbReference>
<dbReference type="Proteomes" id="UP001162060">
    <property type="component" value="Unassembled WGS sequence"/>
</dbReference>
<comment type="caution">
    <text evidence="2">The sequence shown here is derived from an EMBL/GenBank/DDBJ whole genome shotgun (WGS) entry which is preliminary data.</text>
</comment>
<organism evidence="2 3">
    <name type="scientific">Peronospora matthiolae</name>
    <dbReference type="NCBI Taxonomy" id="2874970"/>
    <lineage>
        <taxon>Eukaryota</taxon>
        <taxon>Sar</taxon>
        <taxon>Stramenopiles</taxon>
        <taxon>Oomycota</taxon>
        <taxon>Peronosporomycetes</taxon>
        <taxon>Peronosporales</taxon>
        <taxon>Peronosporaceae</taxon>
        <taxon>Peronospora</taxon>
    </lineage>
</organism>
<sequence>MRALSQQRDTWEPSSSLLQDGPDGVLAYVSVHALDPDLVDDVIIVAVSEIEKNDDGVVLKRYHDYETNSYDTKNAVKRHHDVVNVALNVYYHDHANENVVATVWHHIPENVSVVASLTHHK</sequence>
<protein>
    <submittedName>
        <fullName evidence="2">Uncharacterized protein</fullName>
    </submittedName>
</protein>
<name>A0AAV1VII7_9STRA</name>
<accession>A0AAV1VII7</accession>